<sequence>MTERIKVVLVGDSGVGKTSIIKRFTENENDFHNIQPTVGCEGTEFVMNNNGIETVLEIYDTAGQEVYQSLAPIYYRGAQVCLLVFSNNSVSSLNSIKKWAENVQNSNTNCKFLLICNKADLPEDPAITSQKVEDMRFDTTAIAKFHASALTGMGIDEIFEFIVKSDEIGRNQGYLGALTDEEKQRLAGGGLTYNNNNSQCC</sequence>
<dbReference type="PROSITE" id="PS51419">
    <property type="entry name" value="RAB"/>
    <property type="match status" value="1"/>
</dbReference>
<evidence type="ECO:0000313" key="3">
    <source>
        <dbReference type="Proteomes" id="UP000179807"/>
    </source>
</evidence>
<evidence type="ECO:0000256" key="1">
    <source>
        <dbReference type="ARBA" id="ARBA00022741"/>
    </source>
</evidence>
<dbReference type="InterPro" id="IPR005225">
    <property type="entry name" value="Small_GTP-bd"/>
</dbReference>
<dbReference type="GO" id="GO:0005525">
    <property type="term" value="F:GTP binding"/>
    <property type="evidence" value="ECO:0007669"/>
    <property type="project" value="InterPro"/>
</dbReference>
<dbReference type="NCBIfam" id="TIGR00231">
    <property type="entry name" value="small_GTP"/>
    <property type="match status" value="1"/>
</dbReference>
<dbReference type="GeneID" id="94830399"/>
<accession>A0A1J4J888</accession>
<dbReference type="Pfam" id="PF00071">
    <property type="entry name" value="Ras"/>
    <property type="match status" value="1"/>
</dbReference>
<reference evidence="2" key="1">
    <citation type="submission" date="2016-10" db="EMBL/GenBank/DDBJ databases">
        <authorList>
            <person name="Benchimol M."/>
            <person name="Almeida L.G."/>
            <person name="Vasconcelos A.T."/>
            <person name="Perreira-Neves A."/>
            <person name="Rosa I.A."/>
            <person name="Tasca T."/>
            <person name="Bogo M.R."/>
            <person name="de Souza W."/>
        </authorList>
    </citation>
    <scope>NUCLEOTIDE SEQUENCE [LARGE SCALE GENOMIC DNA]</scope>
    <source>
        <strain evidence="2">K</strain>
    </source>
</reference>
<dbReference type="FunFam" id="3.40.50.300:FF:001329">
    <property type="entry name" value="Small GTP-binding protein, putative"/>
    <property type="match status" value="1"/>
</dbReference>
<name>A0A1J4J888_9EUKA</name>
<dbReference type="SMART" id="SM00173">
    <property type="entry name" value="RAS"/>
    <property type="match status" value="1"/>
</dbReference>
<dbReference type="RefSeq" id="XP_068348034.1">
    <property type="nucleotide sequence ID" value="XM_068495695.1"/>
</dbReference>
<dbReference type="Proteomes" id="UP000179807">
    <property type="component" value="Unassembled WGS sequence"/>
</dbReference>
<protein>
    <submittedName>
        <fullName evidence="2">Ras-related protein Rab-5C</fullName>
    </submittedName>
</protein>
<dbReference type="VEuPathDB" id="TrichDB:TRFO_10842"/>
<dbReference type="PRINTS" id="PR00449">
    <property type="entry name" value="RASTRNSFRMNG"/>
</dbReference>
<comment type="caution">
    <text evidence="2">The sequence shown here is derived from an EMBL/GenBank/DDBJ whole genome shotgun (WGS) entry which is preliminary data.</text>
</comment>
<dbReference type="SMART" id="SM00175">
    <property type="entry name" value="RAB"/>
    <property type="match status" value="1"/>
</dbReference>
<dbReference type="GO" id="GO:0003924">
    <property type="term" value="F:GTPase activity"/>
    <property type="evidence" value="ECO:0007669"/>
    <property type="project" value="InterPro"/>
</dbReference>
<dbReference type="SMART" id="SM00174">
    <property type="entry name" value="RHO"/>
    <property type="match status" value="1"/>
</dbReference>
<keyword evidence="3" id="KW-1185">Reference proteome</keyword>
<dbReference type="PANTHER" id="PTHR47978">
    <property type="match status" value="1"/>
</dbReference>
<gene>
    <name evidence="2" type="primary">RAB5C</name>
    <name evidence="2" type="ORF">TRFO_10842</name>
</gene>
<organism evidence="2 3">
    <name type="scientific">Tritrichomonas foetus</name>
    <dbReference type="NCBI Taxonomy" id="1144522"/>
    <lineage>
        <taxon>Eukaryota</taxon>
        <taxon>Metamonada</taxon>
        <taxon>Parabasalia</taxon>
        <taxon>Tritrichomonadida</taxon>
        <taxon>Tritrichomonadidae</taxon>
        <taxon>Tritrichomonas</taxon>
    </lineage>
</organism>
<dbReference type="SUPFAM" id="SSF52540">
    <property type="entry name" value="P-loop containing nucleoside triphosphate hydrolases"/>
    <property type="match status" value="1"/>
</dbReference>
<dbReference type="Gene3D" id="3.40.50.300">
    <property type="entry name" value="P-loop containing nucleotide triphosphate hydrolases"/>
    <property type="match status" value="1"/>
</dbReference>
<evidence type="ECO:0000313" key="2">
    <source>
        <dbReference type="EMBL" id="OHS94897.1"/>
    </source>
</evidence>
<dbReference type="InterPro" id="IPR027417">
    <property type="entry name" value="P-loop_NTPase"/>
</dbReference>
<dbReference type="CDD" id="cd00154">
    <property type="entry name" value="Rab"/>
    <property type="match status" value="1"/>
</dbReference>
<dbReference type="AlphaFoldDB" id="A0A1J4J888"/>
<keyword evidence="1" id="KW-0547">Nucleotide-binding</keyword>
<dbReference type="InterPro" id="IPR001806">
    <property type="entry name" value="Small_GTPase"/>
</dbReference>
<proteinExistence type="predicted"/>
<dbReference type="EMBL" id="MLAK01001282">
    <property type="protein sequence ID" value="OHS94897.1"/>
    <property type="molecule type" value="Genomic_DNA"/>
</dbReference>